<evidence type="ECO:0000313" key="2">
    <source>
        <dbReference type="Proteomes" id="UP000075357"/>
    </source>
</evidence>
<dbReference type="PATRIC" id="fig|36807.3.peg.1006"/>
<dbReference type="AlphaFoldDB" id="A0A150HG83"/>
<comment type="caution">
    <text evidence="1">The sequence shown here is derived from an EMBL/GenBank/DDBJ whole genome shotgun (WGS) entry which is preliminary data.</text>
</comment>
<proteinExistence type="predicted"/>
<name>A0A150HG83_9MICO</name>
<protein>
    <recommendedName>
        <fullName evidence="3">CBS domain-containing protein</fullName>
    </recommendedName>
</protein>
<evidence type="ECO:0008006" key="3">
    <source>
        <dbReference type="Google" id="ProtNLM"/>
    </source>
</evidence>
<dbReference type="Proteomes" id="UP000075357">
    <property type="component" value="Unassembled WGS sequence"/>
</dbReference>
<organism evidence="1 2">
    <name type="scientific">Microbacterium laevaniformans</name>
    <dbReference type="NCBI Taxonomy" id="36807"/>
    <lineage>
        <taxon>Bacteria</taxon>
        <taxon>Bacillati</taxon>
        <taxon>Actinomycetota</taxon>
        <taxon>Actinomycetes</taxon>
        <taxon>Micrococcales</taxon>
        <taxon>Microbacteriaceae</taxon>
        <taxon>Microbacterium</taxon>
    </lineage>
</organism>
<sequence>MRGGAAATQRCDRTVRSCHAVTAPARGDRPNVVSDELTNADRFLDAFNGIENELARRAKADGYTPFTLLVRQSRDLTPMQREMLLKWAELRNVIVHTPRRGNPTLIADPRIDVVASIETQLDLLVRPPRVLDILRPKPPRTLSSEQSVREFIKEVALPNDFSQSPVRMPDGSLSLITTNAFTRWIASGYDDAGAIIEDAPIADVLDYREPGDAVKLAPRTLTAVQASSMFSGEHGVAPTAIALSHSGKGSETLLALVVKSDVPALLRALGV</sequence>
<dbReference type="EMBL" id="LRAD01000024">
    <property type="protein sequence ID" value="KXZ61116.1"/>
    <property type="molecule type" value="Genomic_DNA"/>
</dbReference>
<gene>
    <name evidence="1" type="ORF">Mlaev_00984</name>
</gene>
<evidence type="ECO:0000313" key="1">
    <source>
        <dbReference type="EMBL" id="KXZ61116.1"/>
    </source>
</evidence>
<reference evidence="1 2" key="1">
    <citation type="submission" date="2016-01" db="EMBL/GenBank/DDBJ databases">
        <title>Draft genome sequences of Microbacterium laevaniformans LCDC 91-0039 and the type strain of Microbacterium hominis LCDC 84-209.</title>
        <authorList>
            <person name="Bernier A.-M."/>
            <person name="Bernard K."/>
        </authorList>
    </citation>
    <scope>NUCLEOTIDE SEQUENCE [LARGE SCALE GENOMIC DNA]</scope>
    <source>
        <strain evidence="1 2">LCDC 91-0039</strain>
    </source>
</reference>
<accession>A0A150HG83</accession>
<keyword evidence="2" id="KW-1185">Reference proteome</keyword>